<evidence type="ECO:0000313" key="1">
    <source>
        <dbReference type="EMBL" id="MFC1412319.1"/>
    </source>
</evidence>
<protein>
    <submittedName>
        <fullName evidence="1">SPW_0924 family protein</fullName>
    </submittedName>
</protein>
<dbReference type="Proteomes" id="UP001592582">
    <property type="component" value="Unassembled WGS sequence"/>
</dbReference>
<dbReference type="NCBIfam" id="NF033490">
    <property type="entry name" value="small_SPW0924"/>
    <property type="match status" value="1"/>
</dbReference>
<keyword evidence="2" id="KW-1185">Reference proteome</keyword>
<evidence type="ECO:0000313" key="2">
    <source>
        <dbReference type="Proteomes" id="UP001592582"/>
    </source>
</evidence>
<proteinExistence type="predicted"/>
<sequence length="44" mass="4276">MRAVLAAAIGVVLALGVALVLVPLAHQGGPTSPKPLLTSAPAHP</sequence>
<dbReference type="InterPro" id="IPR048001">
    <property type="entry name" value="SPW_0924-like"/>
</dbReference>
<reference evidence="1 2" key="1">
    <citation type="submission" date="2024-09" db="EMBL/GenBank/DDBJ databases">
        <authorList>
            <person name="Lee S.D."/>
        </authorList>
    </citation>
    <scope>NUCLEOTIDE SEQUENCE [LARGE SCALE GENOMIC DNA]</scope>
    <source>
        <strain evidence="1 2">N1-1</strain>
    </source>
</reference>
<accession>A0ABV6VF38</accession>
<organism evidence="1 2">
    <name type="scientific">Streptacidiphilus alkalitolerans</name>
    <dbReference type="NCBI Taxonomy" id="3342712"/>
    <lineage>
        <taxon>Bacteria</taxon>
        <taxon>Bacillati</taxon>
        <taxon>Actinomycetota</taxon>
        <taxon>Actinomycetes</taxon>
        <taxon>Kitasatosporales</taxon>
        <taxon>Streptomycetaceae</taxon>
        <taxon>Streptacidiphilus</taxon>
    </lineage>
</organism>
<comment type="caution">
    <text evidence="1">The sequence shown here is derived from an EMBL/GenBank/DDBJ whole genome shotgun (WGS) entry which is preliminary data.</text>
</comment>
<name>A0ABV6VF38_9ACTN</name>
<gene>
    <name evidence="1" type="ORF">ACEZDG_23915</name>
</gene>
<dbReference type="EMBL" id="JBHEZX010000011">
    <property type="protein sequence ID" value="MFC1412319.1"/>
    <property type="molecule type" value="Genomic_DNA"/>
</dbReference>